<dbReference type="Proteomes" id="UP000813824">
    <property type="component" value="Unassembled WGS sequence"/>
</dbReference>
<reference evidence="2" key="1">
    <citation type="journal article" date="2021" name="New Phytol.">
        <title>Evolutionary innovations through gain and loss of genes in the ectomycorrhizal Boletales.</title>
        <authorList>
            <person name="Wu G."/>
            <person name="Miyauchi S."/>
            <person name="Morin E."/>
            <person name="Kuo A."/>
            <person name="Drula E."/>
            <person name="Varga T."/>
            <person name="Kohler A."/>
            <person name="Feng B."/>
            <person name="Cao Y."/>
            <person name="Lipzen A."/>
            <person name="Daum C."/>
            <person name="Hundley H."/>
            <person name="Pangilinan J."/>
            <person name="Johnson J."/>
            <person name="Barry K."/>
            <person name="LaButti K."/>
            <person name="Ng V."/>
            <person name="Ahrendt S."/>
            <person name="Min B."/>
            <person name="Choi I.G."/>
            <person name="Park H."/>
            <person name="Plett J.M."/>
            <person name="Magnuson J."/>
            <person name="Spatafora J.W."/>
            <person name="Nagy L.G."/>
            <person name="Henrissat B."/>
            <person name="Grigoriev I.V."/>
            <person name="Yang Z.L."/>
            <person name="Xu J."/>
            <person name="Martin F.M."/>
        </authorList>
    </citation>
    <scope>NUCLEOTIDE SEQUENCE</scope>
    <source>
        <strain evidence="2">KKN 215</strain>
    </source>
</reference>
<evidence type="ECO:0000256" key="1">
    <source>
        <dbReference type="SAM" id="MobiDB-lite"/>
    </source>
</evidence>
<accession>A0A8K0XLE9</accession>
<evidence type="ECO:0000313" key="3">
    <source>
        <dbReference type="Proteomes" id="UP000813824"/>
    </source>
</evidence>
<sequence>MPFLERDLGNDQALRSLMTFGGSSCGLLAGTAILYCAPVSPLRSRGDSDTEYDHTTKIAYRPRFLMIMFFNRLAFSKSHWNERRPVLVKACKDLSGSSLGCQDDSKMPLQLLSLGVAKISGSSASSSSDEHGRDHDECSSDDLESSSLATNMANAVRKGLALVHQPESDGEGSSKSSIAILITGNLTGTTVSHSERTAEVETVQLMRARRRTFSIKGRGVVQQLFKRGKYFTPHFLASPLPATDNITITTMRFTAIFAFALASASYVVATPAPAPVPETNLCFSGNQIACTPGVSSGACCAIAGQTCQFVARMGQFICVF</sequence>
<name>A0A8K0XLE9_9AGAR</name>
<dbReference type="EMBL" id="JAEVFJ010000039">
    <property type="protein sequence ID" value="KAH8088962.1"/>
    <property type="molecule type" value="Genomic_DNA"/>
</dbReference>
<protein>
    <submittedName>
        <fullName evidence="2">Uncharacterized protein</fullName>
    </submittedName>
</protein>
<proteinExistence type="predicted"/>
<organism evidence="2 3">
    <name type="scientific">Cristinia sonorae</name>
    <dbReference type="NCBI Taxonomy" id="1940300"/>
    <lineage>
        <taxon>Eukaryota</taxon>
        <taxon>Fungi</taxon>
        <taxon>Dikarya</taxon>
        <taxon>Basidiomycota</taxon>
        <taxon>Agaricomycotina</taxon>
        <taxon>Agaricomycetes</taxon>
        <taxon>Agaricomycetidae</taxon>
        <taxon>Agaricales</taxon>
        <taxon>Pleurotineae</taxon>
        <taxon>Stephanosporaceae</taxon>
        <taxon>Cristinia</taxon>
    </lineage>
</organism>
<evidence type="ECO:0000313" key="2">
    <source>
        <dbReference type="EMBL" id="KAH8088962.1"/>
    </source>
</evidence>
<gene>
    <name evidence="2" type="ORF">BXZ70DRAFT_910068</name>
</gene>
<dbReference type="AlphaFoldDB" id="A0A8K0XLE9"/>
<feature type="region of interest" description="Disordered" evidence="1">
    <location>
        <begin position="122"/>
        <end position="144"/>
    </location>
</feature>
<comment type="caution">
    <text evidence="2">The sequence shown here is derived from an EMBL/GenBank/DDBJ whole genome shotgun (WGS) entry which is preliminary data.</text>
</comment>
<keyword evidence="3" id="KW-1185">Reference proteome</keyword>
<feature type="compositionally biased region" description="Basic and acidic residues" evidence="1">
    <location>
        <begin position="128"/>
        <end position="138"/>
    </location>
</feature>